<evidence type="ECO:0000256" key="1">
    <source>
        <dbReference type="SAM" id="Phobius"/>
    </source>
</evidence>
<comment type="caution">
    <text evidence="2">The sequence shown here is derived from an EMBL/GenBank/DDBJ whole genome shotgun (WGS) entry which is preliminary data.</text>
</comment>
<accession>A0A1F5EXZ6</accession>
<proteinExistence type="predicted"/>
<keyword evidence="1" id="KW-1133">Transmembrane helix</keyword>
<dbReference type="EMBL" id="MFAF01000127">
    <property type="protein sequence ID" value="OGD72281.1"/>
    <property type="molecule type" value="Genomic_DNA"/>
</dbReference>
<evidence type="ECO:0000313" key="2">
    <source>
        <dbReference type="EMBL" id="OGD72281.1"/>
    </source>
</evidence>
<dbReference type="AlphaFoldDB" id="A0A1F5EXZ6"/>
<dbReference type="STRING" id="1817816.A2Y64_06860"/>
<feature type="transmembrane region" description="Helical" evidence="1">
    <location>
        <begin position="292"/>
        <end position="310"/>
    </location>
</feature>
<organism evidence="2 3">
    <name type="scientific">Candidatus Coatesbacteria bacterium RBG_13_66_14</name>
    <dbReference type="NCBI Taxonomy" id="1817816"/>
    <lineage>
        <taxon>Bacteria</taxon>
        <taxon>Candidatus Coatesiibacteriota</taxon>
    </lineage>
</organism>
<protein>
    <recommendedName>
        <fullName evidence="4">Glutamine amidotransferase domain-containing protein</fullName>
    </recommendedName>
</protein>
<keyword evidence="1" id="KW-0812">Transmembrane</keyword>
<reference evidence="2 3" key="1">
    <citation type="journal article" date="2016" name="Nat. Commun.">
        <title>Thousands of microbial genomes shed light on interconnected biogeochemical processes in an aquifer system.</title>
        <authorList>
            <person name="Anantharaman K."/>
            <person name="Brown C.T."/>
            <person name="Hug L.A."/>
            <person name="Sharon I."/>
            <person name="Castelle C.J."/>
            <person name="Probst A.J."/>
            <person name="Thomas B.C."/>
            <person name="Singh A."/>
            <person name="Wilkins M.J."/>
            <person name="Karaoz U."/>
            <person name="Brodie E.L."/>
            <person name="Williams K.H."/>
            <person name="Hubbard S.S."/>
            <person name="Banfield J.F."/>
        </authorList>
    </citation>
    <scope>NUCLEOTIDE SEQUENCE [LARGE SCALE GENOMIC DNA]</scope>
</reference>
<evidence type="ECO:0008006" key="4">
    <source>
        <dbReference type="Google" id="ProtNLM"/>
    </source>
</evidence>
<evidence type="ECO:0000313" key="3">
    <source>
        <dbReference type="Proteomes" id="UP000177187"/>
    </source>
</evidence>
<keyword evidence="1" id="KW-0472">Membrane</keyword>
<name>A0A1F5EXZ6_9BACT</name>
<gene>
    <name evidence="2" type="ORF">A2Y64_06860</name>
</gene>
<dbReference type="Proteomes" id="UP000177187">
    <property type="component" value="Unassembled WGS sequence"/>
</dbReference>
<sequence>MGLFLGRPGLVTPAGDALRELFPIPRDTGDVRLVVGQARVVQAAGGPFGGLVGADLPALVTYPEGLREANVSLLVLENTAGRRIPGATLAASGAPRIVMWGRGWWRWALDTDGKGETPYDVFVSDLFAYLSSPVSDDRLLLTLDRRRAVTGRAVGVEITGGTGGEPVCSVHGIGDEGGLAVVLSEAGEARPAGRWRGSFTAGEAGAYIVRAEMKARGLNPLSPLYEMGGQTAEEPLVVEPDFSEFEKLAPDASSLALLASLGGGRLLSGPGDELPLGHGAVPELYGREPLRASPWLLGALILVIVAEWFLRRRQNLR</sequence>